<dbReference type="InterPro" id="IPR002703">
    <property type="entry name" value="Levivir_coat"/>
</dbReference>
<dbReference type="Pfam" id="PF01819">
    <property type="entry name" value="Levi_coat"/>
    <property type="match status" value="1"/>
</dbReference>
<accession>A0A8S5L323</accession>
<evidence type="ECO:0000256" key="1">
    <source>
        <dbReference type="ARBA" id="ARBA00004328"/>
    </source>
</evidence>
<reference evidence="4" key="1">
    <citation type="submission" date="2020-09" db="EMBL/GenBank/DDBJ databases">
        <title>Leviviricetes taxonomy.</title>
        <authorList>
            <person name="Stockdale S.R."/>
            <person name="Callanan J."/>
            <person name="Adriaenssens E.M."/>
            <person name="Kuhn J.H."/>
            <person name="Rumnieks J."/>
            <person name="Shkoporov A."/>
            <person name="Draper L.A."/>
            <person name="Ross P."/>
            <person name="Hill C."/>
        </authorList>
    </citation>
    <scope>NUCLEOTIDE SEQUENCE</scope>
</reference>
<keyword evidence="2 4" id="KW-0167">Capsid protein</keyword>
<gene>
    <name evidence="4" type="primary">Esthiorhiza.4_9_2</name>
</gene>
<proteinExistence type="predicted"/>
<dbReference type="RefSeq" id="YP_010769179.1">
    <property type="nucleotide sequence ID" value="NC_073900.1"/>
</dbReference>
<name>A0A8S5L323_9VIRU</name>
<dbReference type="KEGG" id="vg:80398120"/>
<dbReference type="Gene3D" id="3.30.380.10">
    <property type="entry name" value="MS2 Viral Coat Protein"/>
    <property type="match status" value="1"/>
</dbReference>
<dbReference type="GeneID" id="80398120"/>
<evidence type="ECO:0000313" key="4">
    <source>
        <dbReference type="EMBL" id="DAD52073.1"/>
    </source>
</evidence>
<keyword evidence="3" id="KW-0946">Virion</keyword>
<dbReference type="GO" id="GO:0019028">
    <property type="term" value="C:viral capsid"/>
    <property type="evidence" value="ECO:0007669"/>
    <property type="project" value="UniProtKB-KW"/>
</dbReference>
<dbReference type="SUPFAM" id="SSF55405">
    <property type="entry name" value="RNA bacteriophage capsid protein"/>
    <property type="match status" value="1"/>
</dbReference>
<dbReference type="Proteomes" id="UP000683052">
    <property type="component" value="Segment"/>
</dbReference>
<comment type="subcellular location">
    <subcellularLocation>
        <location evidence="1">Virion</location>
    </subcellularLocation>
</comment>
<dbReference type="EMBL" id="BK013995">
    <property type="protein sequence ID" value="DAD52073.1"/>
    <property type="molecule type" value="Genomic_RNA"/>
</dbReference>
<sequence>MLLVPSQKDLEMPAIASISLVDGQPTPATRVFAPVGIDSNYVATYENRSTGIAVGYDGLSIGMRRPSKGNRNYKHTVRLALPTLETTSPSTSSGIQPAPTKAYDCFAVIEFVSPERSTTQNRKDMVTLLRNALAAGNVVDTCVQNLETVY</sequence>
<evidence type="ECO:0000256" key="3">
    <source>
        <dbReference type="ARBA" id="ARBA00022844"/>
    </source>
</evidence>
<keyword evidence="5" id="KW-1185">Reference proteome</keyword>
<dbReference type="GO" id="GO:0005198">
    <property type="term" value="F:structural molecule activity"/>
    <property type="evidence" value="ECO:0007669"/>
    <property type="project" value="InterPro"/>
</dbReference>
<dbReference type="InterPro" id="IPR015954">
    <property type="entry name" value="Phage_RNA-type_capsid"/>
</dbReference>
<evidence type="ECO:0000256" key="2">
    <source>
        <dbReference type="ARBA" id="ARBA00022561"/>
    </source>
</evidence>
<organism evidence="4 5">
    <name type="scientific">ssRNA phage Esthiorhiza.4_9</name>
    <dbReference type="NCBI Taxonomy" id="2786107"/>
    <lineage>
        <taxon>Viruses</taxon>
        <taxon>Riboviria</taxon>
        <taxon>Orthornavirae</taxon>
        <taxon>Lenarviricota</taxon>
        <taxon>Leviviricetes</taxon>
        <taxon>Norzivirales</taxon>
        <taxon>Fiersviridae</taxon>
        <taxon>Caloevirus</taxon>
        <taxon>Caloevirus humivivens</taxon>
    </lineage>
</organism>
<evidence type="ECO:0000313" key="5">
    <source>
        <dbReference type="Proteomes" id="UP000683052"/>
    </source>
</evidence>
<protein>
    <submittedName>
        <fullName evidence="4">Coat protein</fullName>
    </submittedName>
</protein>